<keyword evidence="1" id="KW-0732">Signal</keyword>
<feature type="non-terminal residue" evidence="2">
    <location>
        <position position="58"/>
    </location>
</feature>
<feature type="non-terminal residue" evidence="2">
    <location>
        <position position="1"/>
    </location>
</feature>
<proteinExistence type="predicted"/>
<dbReference type="Proteomes" id="UP000053236">
    <property type="component" value="Unassembled WGS sequence"/>
</dbReference>
<feature type="signal peptide" evidence="1">
    <location>
        <begin position="1"/>
        <end position="23"/>
    </location>
</feature>
<organism evidence="2">
    <name type="scientific">Phytophthora nicotianae</name>
    <name type="common">Potato buckeye rot agent</name>
    <name type="synonym">Phytophthora parasitica</name>
    <dbReference type="NCBI Taxonomy" id="4792"/>
    <lineage>
        <taxon>Eukaryota</taxon>
        <taxon>Sar</taxon>
        <taxon>Stramenopiles</taxon>
        <taxon>Oomycota</taxon>
        <taxon>Peronosporomycetes</taxon>
        <taxon>Peronosporales</taxon>
        <taxon>Peronosporaceae</taxon>
        <taxon>Phytophthora</taxon>
    </lineage>
</organism>
<dbReference type="AlphaFoldDB" id="W2HEM9"/>
<evidence type="ECO:0000256" key="1">
    <source>
        <dbReference type="SAM" id="SignalP"/>
    </source>
</evidence>
<name>W2HEM9_PHYNI</name>
<sequence length="58" mass="6605">SKPPGSSLWGGVLLGYFFLLRRSEYLCIGSKHGYTIRLQDISLYDEAGRICRPRTVTR</sequence>
<evidence type="ECO:0000313" key="2">
    <source>
        <dbReference type="EMBL" id="ETK93727.1"/>
    </source>
</evidence>
<accession>W2HEM9</accession>
<dbReference type="EMBL" id="KI684834">
    <property type="protein sequence ID" value="ETK93727.1"/>
    <property type="molecule type" value="Genomic_DNA"/>
</dbReference>
<reference evidence="2" key="1">
    <citation type="submission" date="2013-11" db="EMBL/GenBank/DDBJ databases">
        <title>The Genome Sequence of Phytophthora parasitica CJ02B3.</title>
        <authorList>
            <consortium name="The Broad Institute Genomics Platform"/>
            <person name="Russ C."/>
            <person name="Tyler B."/>
            <person name="Panabieres F."/>
            <person name="Shan W."/>
            <person name="Tripathy S."/>
            <person name="Grunwald N."/>
            <person name="Machado M."/>
            <person name="Johnson C.S."/>
            <person name="Arredondo F."/>
            <person name="Hong C."/>
            <person name="Coffey M."/>
            <person name="Young S.K."/>
            <person name="Zeng Q."/>
            <person name="Gargeya S."/>
            <person name="Fitzgerald M."/>
            <person name="Abouelleil A."/>
            <person name="Alvarado L."/>
            <person name="Chapman S.B."/>
            <person name="Gainer-Dewar J."/>
            <person name="Goldberg J."/>
            <person name="Griggs A."/>
            <person name="Gujja S."/>
            <person name="Hansen M."/>
            <person name="Howarth C."/>
            <person name="Imamovic A."/>
            <person name="Ireland A."/>
            <person name="Larimer J."/>
            <person name="McCowan C."/>
            <person name="Murphy C."/>
            <person name="Pearson M."/>
            <person name="Poon T.W."/>
            <person name="Priest M."/>
            <person name="Roberts A."/>
            <person name="Saif S."/>
            <person name="Shea T."/>
            <person name="Sykes S."/>
            <person name="Wortman J."/>
            <person name="Nusbaum C."/>
            <person name="Birren B."/>
        </authorList>
    </citation>
    <scope>NUCLEOTIDE SEQUENCE [LARGE SCALE GENOMIC DNA]</scope>
    <source>
        <strain evidence="2">CJ02B3</strain>
    </source>
</reference>
<feature type="chain" id="PRO_5004816528" evidence="1">
    <location>
        <begin position="24"/>
        <end position="58"/>
    </location>
</feature>
<gene>
    <name evidence="2" type="ORF">L915_03131</name>
</gene>
<protein>
    <submittedName>
        <fullName evidence="2">Uncharacterized protein</fullName>
    </submittedName>
</protein>